<evidence type="ECO:0000313" key="2">
    <source>
        <dbReference type="Proteomes" id="UP000886722"/>
    </source>
</evidence>
<dbReference type="Gene3D" id="2.160.10.10">
    <property type="entry name" value="Hexapeptide repeat proteins"/>
    <property type="match status" value="1"/>
</dbReference>
<name>A0A9D1GDA6_9BACT</name>
<accession>A0A9D1GDA6</accession>
<dbReference type="GO" id="GO:0016746">
    <property type="term" value="F:acyltransferase activity"/>
    <property type="evidence" value="ECO:0007669"/>
    <property type="project" value="UniProtKB-KW"/>
</dbReference>
<dbReference type="SUPFAM" id="SSF51161">
    <property type="entry name" value="Trimeric LpxA-like enzymes"/>
    <property type="match status" value="1"/>
</dbReference>
<keyword evidence="1" id="KW-0808">Transferase</keyword>
<organism evidence="1 2">
    <name type="scientific">Candidatus Caccoplasma intestinavium</name>
    <dbReference type="NCBI Taxonomy" id="2840716"/>
    <lineage>
        <taxon>Bacteria</taxon>
        <taxon>Pseudomonadati</taxon>
        <taxon>Bacteroidota</taxon>
        <taxon>Bacteroidia</taxon>
        <taxon>Bacteroidales</taxon>
        <taxon>Bacteroidaceae</taxon>
        <taxon>Bacteroidaceae incertae sedis</taxon>
        <taxon>Candidatus Caccoplasma</taxon>
    </lineage>
</organism>
<proteinExistence type="predicted"/>
<protein>
    <submittedName>
        <fullName evidence="1">Acyltransferase</fullName>
    </submittedName>
</protein>
<gene>
    <name evidence="1" type="ORF">IAD06_03040</name>
</gene>
<sequence>MLKDIIKKNPRMMDIAAYMYNMVHRNNSWRYCLGRNKIKIRKKGAFLNRVKFEIKGINNTIVLGRKTRLNNCYIVLLGNNCVLEIGGGNTIVSNTQFWLQDDNSTIVVGKDFTMEGGHIASTEGEKIVIGNDCMFSNDIEIRNGDSHTIIDITEQRRTNYAQPVVIGNHVWLTAHTRVLKGSRIAHSCIIANSAVVSGILEKSNTIYGGLPAKPLKEGIDWDRYKW</sequence>
<dbReference type="InterPro" id="IPR011004">
    <property type="entry name" value="Trimer_LpxA-like_sf"/>
</dbReference>
<dbReference type="EMBL" id="DVKT01000022">
    <property type="protein sequence ID" value="HIT39002.1"/>
    <property type="molecule type" value="Genomic_DNA"/>
</dbReference>
<dbReference type="Proteomes" id="UP000886722">
    <property type="component" value="Unassembled WGS sequence"/>
</dbReference>
<comment type="caution">
    <text evidence="1">The sequence shown here is derived from an EMBL/GenBank/DDBJ whole genome shotgun (WGS) entry which is preliminary data.</text>
</comment>
<dbReference type="PANTHER" id="PTHR23416">
    <property type="entry name" value="SIALIC ACID SYNTHASE-RELATED"/>
    <property type="match status" value="1"/>
</dbReference>
<reference evidence="1" key="1">
    <citation type="submission" date="2020-10" db="EMBL/GenBank/DDBJ databases">
        <authorList>
            <person name="Gilroy R."/>
        </authorList>
    </citation>
    <scope>NUCLEOTIDE SEQUENCE</scope>
    <source>
        <strain evidence="1">21143</strain>
    </source>
</reference>
<dbReference type="InterPro" id="IPR051159">
    <property type="entry name" value="Hexapeptide_acetyltransf"/>
</dbReference>
<evidence type="ECO:0000313" key="1">
    <source>
        <dbReference type="EMBL" id="HIT39002.1"/>
    </source>
</evidence>
<dbReference type="AlphaFoldDB" id="A0A9D1GDA6"/>
<reference evidence="1" key="2">
    <citation type="journal article" date="2021" name="PeerJ">
        <title>Extensive microbial diversity within the chicken gut microbiome revealed by metagenomics and culture.</title>
        <authorList>
            <person name="Gilroy R."/>
            <person name="Ravi A."/>
            <person name="Getino M."/>
            <person name="Pursley I."/>
            <person name="Horton D.L."/>
            <person name="Alikhan N.F."/>
            <person name="Baker D."/>
            <person name="Gharbi K."/>
            <person name="Hall N."/>
            <person name="Watson M."/>
            <person name="Adriaenssens E.M."/>
            <person name="Foster-Nyarko E."/>
            <person name="Jarju S."/>
            <person name="Secka A."/>
            <person name="Antonio M."/>
            <person name="Oren A."/>
            <person name="Chaudhuri R.R."/>
            <person name="La Ragione R."/>
            <person name="Hildebrand F."/>
            <person name="Pallen M.J."/>
        </authorList>
    </citation>
    <scope>NUCLEOTIDE SEQUENCE</scope>
    <source>
        <strain evidence="1">21143</strain>
    </source>
</reference>
<keyword evidence="1" id="KW-0012">Acyltransferase</keyword>
<dbReference type="PANTHER" id="PTHR23416:SF78">
    <property type="entry name" value="LIPOPOLYSACCHARIDE BIOSYNTHESIS O-ACETYL TRANSFERASE WBBJ-RELATED"/>
    <property type="match status" value="1"/>
</dbReference>